<dbReference type="PROSITE" id="PS50089">
    <property type="entry name" value="ZF_RING_2"/>
    <property type="match status" value="1"/>
</dbReference>
<evidence type="ECO:0000259" key="6">
    <source>
        <dbReference type="PROSITE" id="PS50089"/>
    </source>
</evidence>
<evidence type="ECO:0000313" key="7">
    <source>
        <dbReference type="EMBL" id="OAQ62493.1"/>
    </source>
</evidence>
<feature type="region of interest" description="Disordered" evidence="5">
    <location>
        <begin position="195"/>
        <end position="225"/>
    </location>
</feature>
<evidence type="ECO:0000256" key="2">
    <source>
        <dbReference type="ARBA" id="ARBA00022771"/>
    </source>
</evidence>
<evidence type="ECO:0000256" key="3">
    <source>
        <dbReference type="ARBA" id="ARBA00022833"/>
    </source>
</evidence>
<evidence type="ECO:0000256" key="4">
    <source>
        <dbReference type="PROSITE-ProRule" id="PRU00175"/>
    </source>
</evidence>
<dbReference type="GO" id="GO:0008270">
    <property type="term" value="F:zinc ion binding"/>
    <property type="evidence" value="ECO:0007669"/>
    <property type="project" value="UniProtKB-KW"/>
</dbReference>
<sequence length="431" mass="46532">MVEFWVTNAPKEGCCIMYFAVQIGPSARHQASLHAALTHLWTLVGRLAPKYVSRPGHWSWQAAGEVGRGTRTRPRRSGQALRLWSHLTECLALTSETTGTSDSPRPKILQQVGMAPPQQNLWRANWLHWSRVVSHIDAPSCALQVSKGETRLTGPSAVGYPLPAFDWAVRLGAAPADRTIRLCDSDAHGFDQIPPTRSSDTHISHDQAPGGFGIGGGSCANADETSLPDQETLAAAGQPRVGQAREAIIGGDAPLLWVTNDSLIIAADNVNNLPTRRPDNNAGMAVRNSEYAMELSRTVHELNGLITRLFQSESSTTAHPPASQKALQALSRRIVKQTGEKATECPVCLDDTKVGDMVVALLCKHLFHYDCIYPWLKECCTCPVCRTPLEDGEDEGYKSAPFKDSPAIGLSVAVQLALRPALPAPSASSSS</sequence>
<dbReference type="GO" id="GO:0006511">
    <property type="term" value="P:ubiquitin-dependent protein catabolic process"/>
    <property type="evidence" value="ECO:0007669"/>
    <property type="project" value="TreeGrafter"/>
</dbReference>
<dbReference type="Pfam" id="PF13639">
    <property type="entry name" value="zf-RING_2"/>
    <property type="match status" value="1"/>
</dbReference>
<proteinExistence type="predicted"/>
<dbReference type="CDD" id="cd16454">
    <property type="entry name" value="RING-H2_PA-TM-RING"/>
    <property type="match status" value="1"/>
</dbReference>
<organism evidence="7 8">
    <name type="scientific">Purpureocillium lilacinum</name>
    <name type="common">Paecilomyces lilacinus</name>
    <dbReference type="NCBI Taxonomy" id="33203"/>
    <lineage>
        <taxon>Eukaryota</taxon>
        <taxon>Fungi</taxon>
        <taxon>Dikarya</taxon>
        <taxon>Ascomycota</taxon>
        <taxon>Pezizomycotina</taxon>
        <taxon>Sordariomycetes</taxon>
        <taxon>Hypocreomycetidae</taxon>
        <taxon>Hypocreales</taxon>
        <taxon>Ophiocordycipitaceae</taxon>
        <taxon>Purpureocillium</taxon>
    </lineage>
</organism>
<feature type="domain" description="RING-type" evidence="6">
    <location>
        <begin position="345"/>
        <end position="386"/>
    </location>
</feature>
<dbReference type="GO" id="GO:0061630">
    <property type="term" value="F:ubiquitin protein ligase activity"/>
    <property type="evidence" value="ECO:0007669"/>
    <property type="project" value="TreeGrafter"/>
</dbReference>
<name>A0A179FBP1_PURLI</name>
<dbReference type="SUPFAM" id="SSF57850">
    <property type="entry name" value="RING/U-box"/>
    <property type="match status" value="1"/>
</dbReference>
<dbReference type="AlphaFoldDB" id="A0A179FBP1"/>
<dbReference type="EMBL" id="LSBH01000024">
    <property type="protein sequence ID" value="OAQ62493.1"/>
    <property type="molecule type" value="Genomic_DNA"/>
</dbReference>
<keyword evidence="3" id="KW-0862">Zinc</keyword>
<reference evidence="7 8" key="1">
    <citation type="submission" date="2016-01" db="EMBL/GenBank/DDBJ databases">
        <title>Biosynthesis of antibiotic leucinostatins and their inhibition on Phytophthora in bio-control Purpureocillium lilacinum.</title>
        <authorList>
            <person name="Wang G."/>
            <person name="Liu Z."/>
            <person name="Lin R."/>
            <person name="Li E."/>
            <person name="Mao Z."/>
            <person name="Ling J."/>
            <person name="Yin W."/>
            <person name="Xie B."/>
        </authorList>
    </citation>
    <scope>NUCLEOTIDE SEQUENCE [LARGE SCALE GENOMIC DNA]</scope>
    <source>
        <strain evidence="7">PLBJ-1</strain>
    </source>
</reference>
<dbReference type="Gene3D" id="3.30.40.10">
    <property type="entry name" value="Zinc/RING finger domain, C3HC4 (zinc finger)"/>
    <property type="match status" value="1"/>
</dbReference>
<evidence type="ECO:0000256" key="5">
    <source>
        <dbReference type="SAM" id="MobiDB-lite"/>
    </source>
</evidence>
<dbReference type="InterPro" id="IPR051834">
    <property type="entry name" value="RING_finger_E3_ligase"/>
</dbReference>
<accession>A0A179FBP1</accession>
<dbReference type="InterPro" id="IPR013083">
    <property type="entry name" value="Znf_RING/FYVE/PHD"/>
</dbReference>
<dbReference type="InterPro" id="IPR001841">
    <property type="entry name" value="Znf_RING"/>
</dbReference>
<comment type="caution">
    <text evidence="7">The sequence shown here is derived from an EMBL/GenBank/DDBJ whole genome shotgun (WGS) entry which is preliminary data.</text>
</comment>
<dbReference type="PANTHER" id="PTHR45931">
    <property type="entry name" value="SI:CH211-59O9.10"/>
    <property type="match status" value="1"/>
</dbReference>
<dbReference type="GO" id="GO:0005634">
    <property type="term" value="C:nucleus"/>
    <property type="evidence" value="ECO:0007669"/>
    <property type="project" value="TreeGrafter"/>
</dbReference>
<dbReference type="SMART" id="SM00184">
    <property type="entry name" value="RING"/>
    <property type="match status" value="1"/>
</dbReference>
<dbReference type="PANTHER" id="PTHR45931:SF3">
    <property type="entry name" value="RING ZINC FINGER-CONTAINING PROTEIN"/>
    <property type="match status" value="1"/>
</dbReference>
<keyword evidence="2 4" id="KW-0863">Zinc-finger</keyword>
<evidence type="ECO:0000256" key="1">
    <source>
        <dbReference type="ARBA" id="ARBA00022723"/>
    </source>
</evidence>
<evidence type="ECO:0000313" key="8">
    <source>
        <dbReference type="Proteomes" id="UP000078240"/>
    </source>
</evidence>
<gene>
    <name evidence="7" type="ORF">VFPBJ_11430</name>
</gene>
<dbReference type="Proteomes" id="UP000078240">
    <property type="component" value="Unassembled WGS sequence"/>
</dbReference>
<keyword evidence="1" id="KW-0479">Metal-binding</keyword>
<protein>
    <submittedName>
        <fullName evidence="7">Ring finger domain-containing protein</fullName>
    </submittedName>
</protein>